<dbReference type="EMBL" id="CP034593">
    <property type="protein sequence ID" value="AZQ77414.1"/>
    <property type="molecule type" value="Genomic_DNA"/>
</dbReference>
<feature type="transmembrane region" description="Helical" evidence="7">
    <location>
        <begin position="363"/>
        <end position="388"/>
    </location>
</feature>
<evidence type="ECO:0000256" key="3">
    <source>
        <dbReference type="ARBA" id="ARBA00022692"/>
    </source>
</evidence>
<feature type="transmembrane region" description="Helical" evidence="7">
    <location>
        <begin position="762"/>
        <end position="788"/>
    </location>
</feature>
<keyword evidence="5 7" id="KW-0472">Membrane</keyword>
<accession>A0A3Q9G4Q5</accession>
<evidence type="ECO:0000313" key="9">
    <source>
        <dbReference type="EMBL" id="AZQ77414.1"/>
    </source>
</evidence>
<feature type="transmembrane region" description="Helical" evidence="7">
    <location>
        <begin position="409"/>
        <end position="428"/>
    </location>
</feature>
<sequence length="885" mass="94724">MKAIRRLALRDLRFNKVRAILATVLISLPVMAGLVIGSLYSNQSSHWMLEHFSEVEDLQASGLAVCDCEIRQEPAGNGASYLDGGRENGDAEEMIAAVISPNNSVEIRQDSMSLMLQKSSDYNILHSEAQWAAANESLIIEGRVPESTDEIALSRGDQASLGVDVGDDMSRIINYDNPEPVTVVGITENVTLISQDGTGQRPTLDDLAVSGWGMPQLAITGPDPVTWEQVKELNRLGIVVESKHVLDNPPPQEDVDAWTDGGFGPTSTEINYIAVATIGLIGLIEVVLLISPPFTMAVRRNERSLGQLAALGATAKQLRRLMLFQGAFLGFAGAVLGIIGYLVFRFALNSNAGEQLFLVAWHYPVAIVFAVILGLLAAVIPAVTASRINVVAVLTGRESGKSVRYRRSIIGPAILLLGIVLLFGAIAVKDSDVLYAISTIGIVLGLIGTAPICIRLVSALVGKMSLPGKLAGRESVRSVHRTAPGVAAVMIVAVVAVFTISQFFTMLNRNFSEENIAGPRGAAWVALQDWGTGGDDLAILENSIRELDEERAVKSWTPVYAATGWNSNVEVQIPEDRMCPLEDWQTMEGLSSEEYEQVQEDAQTDPRCINYLGGNRMNPALPNLFHSGFPIVDDGTILALLPGDVDVELGQATLDKGGVLLAYADGIVGGSATFTVVTYENVDVIEGETITVPTEAVLDEDGPYQIFSWEAAEELGLIVNPIGALIVFEKPVTMLETSSMLYDFAGNNAIVYETINEVNTDYVIAALAAAIISILVAVGTAIIIVVLAGRETRADYDTIDALGGKPRLRRQVSHATGLIIGLAGIIPGFIVGSILTIAIGQLLDNQPLEVPFLPIIGLAILIIALATIIPGLFAPRKKALTRRLD</sequence>
<keyword evidence="10" id="KW-1185">Reference proteome</keyword>
<proteinExistence type="inferred from homology"/>
<dbReference type="AlphaFoldDB" id="A0A3Q9G4Q5"/>
<dbReference type="GO" id="GO:0022857">
    <property type="term" value="F:transmembrane transporter activity"/>
    <property type="evidence" value="ECO:0007669"/>
    <property type="project" value="TreeGrafter"/>
</dbReference>
<dbReference type="InterPro" id="IPR050250">
    <property type="entry name" value="Macrolide_Exporter_MacB"/>
</dbReference>
<evidence type="ECO:0000259" key="8">
    <source>
        <dbReference type="Pfam" id="PF02687"/>
    </source>
</evidence>
<reference evidence="9 10" key="1">
    <citation type="submission" date="2018-12" db="EMBL/GenBank/DDBJ databases">
        <title>Complete genome sequence of Flaviflexus sp. H23T48.</title>
        <authorList>
            <person name="Bae J.-W."/>
            <person name="Lee J.-Y."/>
        </authorList>
    </citation>
    <scope>NUCLEOTIDE SEQUENCE [LARGE SCALE GENOMIC DNA]</scope>
    <source>
        <strain evidence="9 10">H23T48</strain>
    </source>
</reference>
<feature type="transmembrane region" description="Helical" evidence="7">
    <location>
        <begin position="434"/>
        <end position="461"/>
    </location>
</feature>
<name>A0A3Q9G4Q5_9ACTO</name>
<evidence type="ECO:0000256" key="2">
    <source>
        <dbReference type="ARBA" id="ARBA00022475"/>
    </source>
</evidence>
<feature type="transmembrane region" description="Helical" evidence="7">
    <location>
        <begin position="482"/>
        <end position="504"/>
    </location>
</feature>
<comment type="subcellular location">
    <subcellularLocation>
        <location evidence="1">Cell membrane</location>
        <topology evidence="1">Multi-pass membrane protein</topology>
    </subcellularLocation>
</comment>
<protein>
    <submittedName>
        <fullName evidence="9">FtsX-like permease family protein</fullName>
    </submittedName>
</protein>
<dbReference type="Proteomes" id="UP000280344">
    <property type="component" value="Chromosome"/>
</dbReference>
<gene>
    <name evidence="9" type="ORF">EJ997_08785</name>
</gene>
<feature type="domain" description="ABC3 transporter permease C-terminal" evidence="8">
    <location>
        <begin position="280"/>
        <end position="389"/>
    </location>
</feature>
<dbReference type="GO" id="GO:0005886">
    <property type="term" value="C:plasma membrane"/>
    <property type="evidence" value="ECO:0007669"/>
    <property type="project" value="UniProtKB-SubCell"/>
</dbReference>
<dbReference type="KEGG" id="flh:EJ997_08785"/>
<feature type="transmembrane region" description="Helical" evidence="7">
    <location>
        <begin position="815"/>
        <end position="840"/>
    </location>
</feature>
<organism evidence="9 10">
    <name type="scientific">Flaviflexus ciconiae</name>
    <dbReference type="NCBI Taxonomy" id="2496867"/>
    <lineage>
        <taxon>Bacteria</taxon>
        <taxon>Bacillati</taxon>
        <taxon>Actinomycetota</taxon>
        <taxon>Actinomycetes</taxon>
        <taxon>Actinomycetales</taxon>
        <taxon>Actinomycetaceae</taxon>
        <taxon>Flaviflexus</taxon>
    </lineage>
</organism>
<dbReference type="PANTHER" id="PTHR30572">
    <property type="entry name" value="MEMBRANE COMPONENT OF TRANSPORTER-RELATED"/>
    <property type="match status" value="1"/>
</dbReference>
<dbReference type="Pfam" id="PF02687">
    <property type="entry name" value="FtsX"/>
    <property type="match status" value="1"/>
</dbReference>
<dbReference type="PANTHER" id="PTHR30572:SF4">
    <property type="entry name" value="ABC TRANSPORTER PERMEASE YTRF"/>
    <property type="match status" value="1"/>
</dbReference>
<dbReference type="OrthoDB" id="4847440at2"/>
<keyword evidence="2" id="KW-1003">Cell membrane</keyword>
<evidence type="ECO:0000256" key="4">
    <source>
        <dbReference type="ARBA" id="ARBA00022989"/>
    </source>
</evidence>
<evidence type="ECO:0000256" key="1">
    <source>
        <dbReference type="ARBA" id="ARBA00004651"/>
    </source>
</evidence>
<evidence type="ECO:0000256" key="6">
    <source>
        <dbReference type="ARBA" id="ARBA00038076"/>
    </source>
</evidence>
<feature type="transmembrane region" description="Helical" evidence="7">
    <location>
        <begin position="20"/>
        <end position="40"/>
    </location>
</feature>
<feature type="transmembrane region" description="Helical" evidence="7">
    <location>
        <begin position="321"/>
        <end position="343"/>
    </location>
</feature>
<keyword evidence="4 7" id="KW-1133">Transmembrane helix</keyword>
<evidence type="ECO:0000313" key="10">
    <source>
        <dbReference type="Proteomes" id="UP000280344"/>
    </source>
</evidence>
<comment type="similarity">
    <text evidence="6">Belongs to the ABC-4 integral membrane protein family.</text>
</comment>
<dbReference type="InterPro" id="IPR003838">
    <property type="entry name" value="ABC3_permease_C"/>
</dbReference>
<dbReference type="RefSeq" id="WP_126704217.1">
    <property type="nucleotide sequence ID" value="NZ_CP034593.1"/>
</dbReference>
<evidence type="ECO:0000256" key="5">
    <source>
        <dbReference type="ARBA" id="ARBA00023136"/>
    </source>
</evidence>
<evidence type="ECO:0000256" key="7">
    <source>
        <dbReference type="SAM" id="Phobius"/>
    </source>
</evidence>
<feature type="transmembrane region" description="Helical" evidence="7">
    <location>
        <begin position="852"/>
        <end position="874"/>
    </location>
</feature>
<feature type="transmembrane region" description="Helical" evidence="7">
    <location>
        <begin position="270"/>
        <end position="290"/>
    </location>
</feature>
<keyword evidence="3 7" id="KW-0812">Transmembrane</keyword>